<evidence type="ECO:0000313" key="6">
    <source>
        <dbReference type="Proteomes" id="UP000256763"/>
    </source>
</evidence>
<dbReference type="PANTHER" id="PTHR37467">
    <property type="entry name" value="EXPORTED CALCIUM-BINDING GLYCOPROTEIN-RELATED"/>
    <property type="match status" value="1"/>
</dbReference>
<comment type="subcellular location">
    <subcellularLocation>
        <location evidence="1">Secreted</location>
    </subcellularLocation>
</comment>
<keyword evidence="2" id="KW-0964">Secreted</keyword>
<evidence type="ECO:0000256" key="1">
    <source>
        <dbReference type="ARBA" id="ARBA00004613"/>
    </source>
</evidence>
<dbReference type="PANTHER" id="PTHR37467:SF1">
    <property type="entry name" value="EXPORTED CALCIUM-BINDING GLYCOPROTEIN"/>
    <property type="match status" value="1"/>
</dbReference>
<evidence type="ECO:0000256" key="2">
    <source>
        <dbReference type="ARBA" id="ARBA00022525"/>
    </source>
</evidence>
<dbReference type="GO" id="GO:0005509">
    <property type="term" value="F:calcium ion binding"/>
    <property type="evidence" value="ECO:0007669"/>
    <property type="project" value="InterPro"/>
</dbReference>
<evidence type="ECO:0000256" key="3">
    <source>
        <dbReference type="ARBA" id="ARBA00022729"/>
    </source>
</evidence>
<keyword evidence="6" id="KW-1185">Reference proteome</keyword>
<dbReference type="Proteomes" id="UP000256763">
    <property type="component" value="Unassembled WGS sequence"/>
</dbReference>
<dbReference type="EMBL" id="NFZW01000031">
    <property type="protein sequence ID" value="RFA32309.1"/>
    <property type="molecule type" value="Genomic_DNA"/>
</dbReference>
<reference evidence="6" key="1">
    <citation type="submission" date="2017-05" db="EMBL/GenBank/DDBJ databases">
        <authorList>
            <person name="Sharma S."/>
            <person name="Sidhu C."/>
            <person name="Pinnaka A.K."/>
        </authorList>
    </citation>
    <scope>NUCLEOTIDE SEQUENCE [LARGE SCALE GENOMIC DNA]</scope>
    <source>
        <strain evidence="6">AK93</strain>
    </source>
</reference>
<sequence length="3195" mass="346176">MPTFADSSAVLVRDPATGMPVASIPMDGVARGVALSVDGAAVAVEALLRDRSDNELAINETLTKLPYLGATTSIVASLPRTDGRLEQFAVAPGVAAGEGLVWAVGGLDGGYQLRDIDGVLHQAPAARLHQLHYTGSGLLAEEELGGERALLFWPLIDGAWADPVRQPLLGELVGASGDTFFVQHGRLFTPYQFQHGEFIAGIGQLLTEAPRAAQVDAQYLYVLSESGLYRFYSEHGGLVRQALVALPGQDGFHIAGERLLSWAGETLRFARLDTEGHLAETATVAAGGPVYQARADGELVWLQVDGPYADNTWQVYRDAELVGLWRNGASELQFAGDALYERVVSAERTELRRRQLRASAEDTPFEPQLTELAQGVLISGVADSASLGGSEVQFTDAAGRVLPAAPHWDGERQWFLPRAALTGGELRVLRRDRAGQQVEISLSYLSSGYTAIDTVRPDTGTTLTAGAVVPVQVSLDEAARIRRLELGQGTLARPFSASVDGGAAQWLALDEAVGSQAFELRVNGSVERSIDLSLAANDPERDEVLLLQPQHNRGFIAGEAITVEYRASERGEPFRHAEISLYDFNRNLLGRVYSARAAGQLALRAPAVSEQDNLFVRVRAYYGEQYRYSESEVGIRVFPELQQPSFTLEGVQPQVLVGSYQHLRISGELAADAVASLVVRAEDGSTLFAGERELEFTVPEAVDSLRVVASVADPYGNRSEIKRDIRVVDTLGVQRLGQTRSFDLALPDVGDAVFISGRQLRDLDGALLATLEAPVTAVAPLGERLLVAQQGIGLVVLDPTDDYRVLSTQPLSQPVTALAAVDERVLAVIGRELTGFEVAGNALEPVANLSLSGPVLDIQAADGGFVVLSRLQVARLAADFSIRHTRSGEFSAMASHGDLLYVASPQGRLHVLTPDFNEQRFELGVAADRLLRLQGQLLALSAREQSVQIIDVASGRQPLLVGTYPLILGERVDGAVLIGGRVWIGGATGTVLGLDFAAGESRALFEPERQRGLIRDVAVAHGAVTLGADHYGAIRLDRDAAGGWQSRVYPAAYTEASQGVAAALDTRYLVQPGHARVIGLDRVERAFEVFGGGAYRHIALTQDYVVASRGSTLYFADRHEPSRRDSLELETGDAIESLVAVQERVFVGTVNGRVHSVRPGGLPLVDAVVEVNNLLNAASPIRLLASDGDHLFYALDNVVYRLRLVDMTDSVMRFDGPITALHYAQGRLWIATGEQVQALDPIQWRLLDYTIDFDASVTALAAEDGWLVGGKGGFGFELRELPAAWLSANPALAAPAPNTVFSQGEHIRFALEDSRGVNAVRYYLDGELVARSSQAPFSARVPVLASLRNGFPFELHSEIETVTGEVLRSAPRRVLLQGEELPANPFSVSVELENFYLPRPLRMQAHVHNSTQPVQQVEFYASASPNGPFEILGRHYGPEYIIERNFDLSHSGHYIRVRAVDIYGNYVESSAQSFPRLLDPFPPNATISVDGPMIDGRLAAGHPFTVNVELDDSQSGIDYALLSRDGLIVAAAFDAGVFSYQEAPAQAGATLNYSVIVVDNAGNERQVAASFAIVEDNPPSLDAIEAPEQVREQSRFPVRISASDAVALREVRVHWHGETFRRSYDNAPRTVTASFDILDSRALRLDTAHTQTLLVEVEDSRGQVVSDTVEITVVPDSPPDASQLVVDVPGSAFFNSLLRVSVGNLWAVDDGARLELAAIDHSSPTPQIAYRRSLTQDSVNFSLSTPRDGRHGDEMRFSLRVTDELGQVDETEPFSIVLTQRPNAIEFYRGGDADLNRSFATVGEPLPLQVRVLDSAGRYVPAQSVRWVLQRLDGSLDDVELGVSETNAAGLASLDMDTVRTSGQYRVRAEVIPYGSTVNTAHPLQILPGPASGVLVSHIPPLEAGQAFGFALEAVDEAGNAATGVGEVKVLAEVVAPSFHFGFADHVRTEPLVGDEGHAGERAVITLRQGRAEVSATASRMVGDYSMQLQAVGGDSFEFRYDHDGNPNTLPETVDAVPLRVLARAPSQLLFELAEIDSQEPLGRPDVLEAGDTAHMQLSLVDDFGNRVSTLRNADNSRRDADFSAALRVTGSAQLNGLGNEATVDLVRGRASFPVSNEAVEEVLLSVEQLQPELADLPLNAEYRLDFAKRPPAIGAAAFSQPHDSTEPTLLFTYTEPVIAERNGQPVRLYLDDAPVYGHARVDETTVEFVFQGFELNRCYRYSTADSNLIGLAEEDAVLVQEGEICGPQVALPQQGNGYALEQTSLTLALEFGDGIDRSAISNGRVLIDEVEHPFDWSEGEITLPRHTDTGVDDGTPVRIELSGLYQGEPLRVANTLSIRILQRDGDYDGDGLPNWLEYEMGYDPTLADTSGNGINDGDEDYSGNGLTNLQELHYGTNPLLWDTSGNGISDYDEIYVYGTDPLKLDTDGDGLPDDLEIYLGSDPTDPNSIADISDYVVGLTVTPTESRVFLSNNTGPIQLSVEAQVRANDKDYVIDVTEDRFGAEFAVSEPAVAQYQADGSFIVVGHGEAELLVSLGQHTAVSVLHVDEGTDAGVRLMPLDPPQVLYRNADHARLWLEISGSEPTEVECAWLDGKELQLAWRAECYFQYFYEGSVGSVPQALQLVLPDGVPNDADGTLTVSTYGLLDGVTEEFQIQVPVVDAPLPVIDVAPELGDRIELRVGEALDIPLEISGGAKNRVWIEYLIDGEPLVPELRYPALDVGEPVSGRFNTVTSSSQWNAHGLSNVHWYSIRVEEAGVFEIEMDTELSLLLFEDTGEPVAEDLVYAWSRDPWFTADKLPLSQGRYLLAVVPAEADVSEVLTGTVRCTRCQPQSYTLVLRPCTDGHYGYGYVRTCSIEDVDGGWGNGGSNLNAAQAFHPVQHKDRSVRYKAERNIVRFGADQVGERQLTLRLREAQAGGAERVLDDVASFTVNVMPSDCGTPQAEVKYPLEEGPIYLSEGNVRPVRFSADAPSGVSALTWLNRPSNLAEDSYRLVRREGSDYVLLPRFRDAWSWLVSDEGAVAASESTSFDALASDAPGDAYFDSYRVYEAIANAGLSELKFGIESVCGAYAELTVPLTVREAPAPEVSLLDMPAEMNLSTGQMFSVSSEVIDSGRSAKHIGLVFSPEDTEQAWSQVAENLQRMTAPATSWTGWGSRPAVSARLGEGGLLGWHSWRSMVPRYELLNQYAAVPGGIY</sequence>
<gene>
    <name evidence="5" type="ORF">CAL65_20015</name>
</gene>
<keyword evidence="3" id="KW-0732">Signal</keyword>
<evidence type="ECO:0000256" key="4">
    <source>
        <dbReference type="ARBA" id="ARBA00022837"/>
    </source>
</evidence>
<name>A0A3E0WIN4_9GAMM</name>
<organism evidence="5 6">
    <name type="scientific">Alkalilimnicola ehrlichii</name>
    <dbReference type="NCBI Taxonomy" id="351052"/>
    <lineage>
        <taxon>Bacteria</taxon>
        <taxon>Pseudomonadati</taxon>
        <taxon>Pseudomonadota</taxon>
        <taxon>Gammaproteobacteria</taxon>
        <taxon>Chromatiales</taxon>
        <taxon>Ectothiorhodospiraceae</taxon>
        <taxon>Alkalilimnicola</taxon>
    </lineage>
</organism>
<evidence type="ECO:0000313" key="5">
    <source>
        <dbReference type="EMBL" id="RFA32309.1"/>
    </source>
</evidence>
<dbReference type="SUPFAM" id="SSF50998">
    <property type="entry name" value="Quinoprotein alcohol dehydrogenase-like"/>
    <property type="match status" value="1"/>
</dbReference>
<dbReference type="Pfam" id="PF18884">
    <property type="entry name" value="TSP3_bac"/>
    <property type="match status" value="2"/>
</dbReference>
<protein>
    <submittedName>
        <fullName evidence="5">Uncharacterized protein</fullName>
    </submittedName>
</protein>
<proteinExistence type="predicted"/>
<keyword evidence="4" id="KW-0106">Calcium</keyword>
<dbReference type="Pfam" id="PF17957">
    <property type="entry name" value="Big_7"/>
    <property type="match status" value="1"/>
</dbReference>
<dbReference type="InterPro" id="IPR059100">
    <property type="entry name" value="TSP3_bac"/>
</dbReference>
<dbReference type="InterPro" id="IPR011047">
    <property type="entry name" value="Quinoprotein_ADH-like_sf"/>
</dbReference>
<dbReference type="InterPro" id="IPR053180">
    <property type="entry name" value="Ca-binding_acidic-repeat"/>
</dbReference>
<dbReference type="InterPro" id="IPR028974">
    <property type="entry name" value="TSP_type-3_rpt"/>
</dbReference>
<accession>A0A3E0WIN4</accession>
<dbReference type="InterPro" id="IPR015943">
    <property type="entry name" value="WD40/YVTN_repeat-like_dom_sf"/>
</dbReference>
<dbReference type="Gene3D" id="2.130.10.10">
    <property type="entry name" value="YVTN repeat-like/Quinoprotein amine dehydrogenase"/>
    <property type="match status" value="1"/>
</dbReference>
<dbReference type="SUPFAM" id="SSF103647">
    <property type="entry name" value="TSP type-3 repeat"/>
    <property type="match status" value="1"/>
</dbReference>
<comment type="caution">
    <text evidence="5">The sequence shown here is derived from an EMBL/GenBank/DDBJ whole genome shotgun (WGS) entry which is preliminary data.</text>
</comment>
<dbReference type="RefSeq" id="WP_116348474.1">
    <property type="nucleotide sequence ID" value="NZ_NFZW01000031.1"/>
</dbReference>